<dbReference type="PROSITE" id="PS50110">
    <property type="entry name" value="RESPONSE_REGULATORY"/>
    <property type="match status" value="1"/>
</dbReference>
<feature type="domain" description="HTH araC/xylS-type" evidence="9">
    <location>
        <begin position="307"/>
        <end position="405"/>
    </location>
</feature>
<dbReference type="GO" id="GO:0043565">
    <property type="term" value="F:sequence-specific DNA binding"/>
    <property type="evidence" value="ECO:0007669"/>
    <property type="project" value="InterPro"/>
</dbReference>
<dbReference type="Pfam" id="PF00072">
    <property type="entry name" value="Response_reg"/>
    <property type="match status" value="1"/>
</dbReference>
<dbReference type="GO" id="GO:0000160">
    <property type="term" value="P:phosphorelay signal transduction system"/>
    <property type="evidence" value="ECO:0007669"/>
    <property type="project" value="UniProtKB-KW"/>
</dbReference>
<keyword evidence="4" id="KW-0902">Two-component regulatory system</keyword>
<dbReference type="SUPFAM" id="SSF52172">
    <property type="entry name" value="CheY-like"/>
    <property type="match status" value="1"/>
</dbReference>
<dbReference type="InterPro" id="IPR018060">
    <property type="entry name" value="HTH_AraC"/>
</dbReference>
<evidence type="ECO:0000256" key="6">
    <source>
        <dbReference type="ARBA" id="ARBA00023125"/>
    </source>
</evidence>
<dbReference type="GO" id="GO:0003700">
    <property type="term" value="F:DNA-binding transcription factor activity"/>
    <property type="evidence" value="ECO:0007669"/>
    <property type="project" value="InterPro"/>
</dbReference>
<proteinExistence type="predicted"/>
<dbReference type="RefSeq" id="WP_138184562.1">
    <property type="nucleotide sequence ID" value="NZ_LS992241.1"/>
</dbReference>
<name>A0A383R6U7_PAEAL</name>
<dbReference type="EMBL" id="LS992241">
    <property type="protein sequence ID" value="SYX82099.1"/>
    <property type="molecule type" value="Genomic_DNA"/>
</dbReference>
<feature type="modified residue" description="4-aspartylphosphate" evidence="8">
    <location>
        <position position="59"/>
    </location>
</feature>
<dbReference type="InterPro" id="IPR011006">
    <property type="entry name" value="CheY-like_superfamily"/>
</dbReference>
<dbReference type="Gene3D" id="3.40.50.2300">
    <property type="match status" value="1"/>
</dbReference>
<dbReference type="Pfam" id="PF12833">
    <property type="entry name" value="HTH_18"/>
    <property type="match status" value="1"/>
</dbReference>
<evidence type="ECO:0000256" key="5">
    <source>
        <dbReference type="ARBA" id="ARBA00023015"/>
    </source>
</evidence>
<reference evidence="12" key="1">
    <citation type="submission" date="2018-08" db="EMBL/GenBank/DDBJ databases">
        <authorList>
            <person name="Chevrot R."/>
        </authorList>
    </citation>
    <scope>NUCLEOTIDE SEQUENCE [LARGE SCALE GENOMIC DNA]</scope>
</reference>
<dbReference type="AlphaFoldDB" id="A0A383R6U7"/>
<dbReference type="Proteomes" id="UP000304148">
    <property type="component" value="Chromosome"/>
</dbReference>
<comment type="subcellular location">
    <subcellularLocation>
        <location evidence="1">Cytoplasm</location>
    </subcellularLocation>
</comment>
<evidence type="ECO:0000313" key="11">
    <source>
        <dbReference type="EMBL" id="SYX82099.1"/>
    </source>
</evidence>
<dbReference type="InterPro" id="IPR009057">
    <property type="entry name" value="Homeodomain-like_sf"/>
</dbReference>
<evidence type="ECO:0000259" key="9">
    <source>
        <dbReference type="PROSITE" id="PS01124"/>
    </source>
</evidence>
<dbReference type="SMART" id="SM00342">
    <property type="entry name" value="HTH_ARAC"/>
    <property type="match status" value="1"/>
</dbReference>
<evidence type="ECO:0000256" key="4">
    <source>
        <dbReference type="ARBA" id="ARBA00023012"/>
    </source>
</evidence>
<dbReference type="SUPFAM" id="SSF46689">
    <property type="entry name" value="Homeodomain-like"/>
    <property type="match status" value="2"/>
</dbReference>
<dbReference type="PROSITE" id="PS01124">
    <property type="entry name" value="HTH_ARAC_FAMILY_2"/>
    <property type="match status" value="1"/>
</dbReference>
<evidence type="ECO:0000256" key="2">
    <source>
        <dbReference type="ARBA" id="ARBA00022490"/>
    </source>
</evidence>
<dbReference type="InterPro" id="IPR051552">
    <property type="entry name" value="HptR"/>
</dbReference>
<evidence type="ECO:0000259" key="10">
    <source>
        <dbReference type="PROSITE" id="PS50110"/>
    </source>
</evidence>
<dbReference type="Gene3D" id="1.10.10.60">
    <property type="entry name" value="Homeodomain-like"/>
    <property type="match status" value="2"/>
</dbReference>
<dbReference type="PANTHER" id="PTHR42713:SF3">
    <property type="entry name" value="TRANSCRIPTIONAL REGULATORY PROTEIN HPTR"/>
    <property type="match status" value="1"/>
</dbReference>
<dbReference type="PANTHER" id="PTHR42713">
    <property type="entry name" value="HISTIDINE KINASE-RELATED"/>
    <property type="match status" value="1"/>
</dbReference>
<feature type="domain" description="Response regulatory" evidence="10">
    <location>
        <begin position="7"/>
        <end position="124"/>
    </location>
</feature>
<dbReference type="CDD" id="cd17536">
    <property type="entry name" value="REC_YesN-like"/>
    <property type="match status" value="1"/>
</dbReference>
<evidence type="ECO:0000256" key="1">
    <source>
        <dbReference type="ARBA" id="ARBA00004496"/>
    </source>
</evidence>
<keyword evidence="3 8" id="KW-0597">Phosphoprotein</keyword>
<keyword evidence="7" id="KW-0804">Transcription</keyword>
<evidence type="ECO:0000256" key="7">
    <source>
        <dbReference type="ARBA" id="ARBA00023163"/>
    </source>
</evidence>
<evidence type="ECO:0000256" key="3">
    <source>
        <dbReference type="ARBA" id="ARBA00022553"/>
    </source>
</evidence>
<evidence type="ECO:0000256" key="8">
    <source>
        <dbReference type="PROSITE-ProRule" id="PRU00169"/>
    </source>
</evidence>
<keyword evidence="5" id="KW-0805">Transcription regulation</keyword>
<dbReference type="SMART" id="SM00448">
    <property type="entry name" value="REC"/>
    <property type="match status" value="1"/>
</dbReference>
<dbReference type="InterPro" id="IPR001789">
    <property type="entry name" value="Sig_transdc_resp-reg_receiver"/>
</dbReference>
<keyword evidence="2" id="KW-0963">Cytoplasm</keyword>
<evidence type="ECO:0000313" key="12">
    <source>
        <dbReference type="Proteomes" id="UP000304148"/>
    </source>
</evidence>
<keyword evidence="6 11" id="KW-0238">DNA-binding</keyword>
<organism evidence="11 12">
    <name type="scientific">Paenibacillus alvei</name>
    <name type="common">Bacillus alvei</name>
    <dbReference type="NCBI Taxonomy" id="44250"/>
    <lineage>
        <taxon>Bacteria</taxon>
        <taxon>Bacillati</taxon>
        <taxon>Bacillota</taxon>
        <taxon>Bacilli</taxon>
        <taxon>Bacillales</taxon>
        <taxon>Paenibacillaceae</taxon>
        <taxon>Paenibacillus</taxon>
    </lineage>
</organism>
<sequence length="414" mass="47637">MTDNPIKVLIADDESIVRRGLMATVNWSRFNMVVVSDAPNGQKAWEAFLLHEPEVVITDIVMPEMDGIELAKRVKEKSPHTRVLLLSCHRDFEYAQKGMMLGASGYLLKTAFEDEELAYYLQKFEEELAGNSEPPLAVRTADSNEGDVQWNAAFYAWLCGFRNNFQGELKLRWETQWSWLNEPHEIILVKIFDSSEQSLPAAIKSSNRGEEYWKYLGNKLLQETEGPCAYIPCGVERCFYFYRPTARLKVERLLKESKASCPQLNWSSRGPLKGMDDWLEAVQELHRAAELERKFELRVNSWPETVMRSVLLVADNVSEPWSVSDVAHRVGLSRSHFSTLFKKVTGENFVSFLYRMRLKTAQDLLLNTTMTLQDIAERIGMVDGKYVSKWFKRCCGMTPSQYRSGQKGEHFAQK</sequence>
<gene>
    <name evidence="11" type="ORF">PBLR_10519</name>
</gene>
<accession>A0A383R6U7</accession>
<protein>
    <submittedName>
        <fullName evidence="11">DNA-binding response regulator</fullName>
    </submittedName>
</protein>
<dbReference type="GO" id="GO:0005737">
    <property type="term" value="C:cytoplasm"/>
    <property type="evidence" value="ECO:0007669"/>
    <property type="project" value="UniProtKB-SubCell"/>
</dbReference>